<evidence type="ECO:0000313" key="2">
    <source>
        <dbReference type="Proteomes" id="UP000316253"/>
    </source>
</evidence>
<dbReference type="EMBL" id="VMFD01000029">
    <property type="protein sequence ID" value="TSC65754.1"/>
    <property type="molecule type" value="Genomic_DNA"/>
</dbReference>
<dbReference type="AlphaFoldDB" id="A0A554JBP3"/>
<evidence type="ECO:0000313" key="1">
    <source>
        <dbReference type="EMBL" id="TSC65754.1"/>
    </source>
</evidence>
<name>A0A554JBP3_9BACT</name>
<organism evidence="1 2">
    <name type="scientific">Candidatus Berkelbacteria bacterium Gr01-1014_85</name>
    <dbReference type="NCBI Taxonomy" id="2017150"/>
    <lineage>
        <taxon>Bacteria</taxon>
        <taxon>Candidatus Berkelbacteria</taxon>
    </lineage>
</organism>
<sequence length="118" mass="12890">MSRTGIFNLTQYAPTNEQLLAGVVEPSCELKVDILSLLTFETPETAMLINLRALELAEIAALSGYESAMIGGAPFLMGALERALRNCGITPLYSFTQRRSVGKTQIFVHVAWVEAPED</sequence>
<dbReference type="Proteomes" id="UP000316253">
    <property type="component" value="Unassembled WGS sequence"/>
</dbReference>
<reference evidence="1 2" key="1">
    <citation type="submission" date="2017-08" db="EMBL/GenBank/DDBJ databases">
        <title>Mechanisms for carbon and nitrogen cycling indicate functional differentiation within the Candidate Phyla Radiation.</title>
        <authorList>
            <person name="Danczak R.E."/>
            <person name="Johnston M.D."/>
            <person name="Kenah C."/>
            <person name="Slattery M."/>
            <person name="Wrighton K.C."/>
            <person name="Wilkins M.J."/>
        </authorList>
    </citation>
    <scope>NUCLEOTIDE SEQUENCE [LARGE SCALE GENOMIC DNA]</scope>
    <source>
        <strain evidence="1">Gr01-1014_85</strain>
    </source>
</reference>
<comment type="caution">
    <text evidence="1">The sequence shown here is derived from an EMBL/GenBank/DDBJ whole genome shotgun (WGS) entry which is preliminary data.</text>
</comment>
<gene>
    <name evidence="1" type="ORF">CEO22_369</name>
</gene>
<protein>
    <submittedName>
        <fullName evidence="1">Uncharacterized protein</fullName>
    </submittedName>
</protein>
<proteinExistence type="predicted"/>
<accession>A0A554JBP3</accession>